<dbReference type="InterPro" id="IPR014710">
    <property type="entry name" value="RmlC-like_jellyroll"/>
</dbReference>
<dbReference type="PANTHER" id="PTHR43212:SF3">
    <property type="entry name" value="QUERCETIN 2,3-DIOXYGENASE"/>
    <property type="match status" value="1"/>
</dbReference>
<dbReference type="Proteomes" id="UP001301152">
    <property type="component" value="Unassembled WGS sequence"/>
</dbReference>
<accession>A0ABT3QDP2</accession>
<dbReference type="InterPro" id="IPR011051">
    <property type="entry name" value="RmlC_Cupin_sf"/>
</dbReference>
<dbReference type="PANTHER" id="PTHR43212">
    <property type="entry name" value="QUERCETIN 2,3-DIOXYGENASE"/>
    <property type="match status" value="1"/>
</dbReference>
<keyword evidence="6" id="KW-1185">Reference proteome</keyword>
<dbReference type="InterPro" id="IPR041602">
    <property type="entry name" value="Quercetinase_C"/>
</dbReference>
<dbReference type="Gene3D" id="2.60.120.10">
    <property type="entry name" value="Jelly Rolls"/>
    <property type="match status" value="2"/>
</dbReference>
<evidence type="ECO:0000313" key="5">
    <source>
        <dbReference type="EMBL" id="MCX2563354.1"/>
    </source>
</evidence>
<reference evidence="5 6" key="1">
    <citation type="submission" date="2022-11" db="EMBL/GenBank/DDBJ databases">
        <title>Genome sequencing of Acetobacter type strain.</title>
        <authorList>
            <person name="Heo J."/>
            <person name="Lee D."/>
            <person name="Han B.-H."/>
            <person name="Hong S.-B."/>
            <person name="Kwon S.-W."/>
        </authorList>
    </citation>
    <scope>NUCLEOTIDE SEQUENCE [LARGE SCALE GENOMIC DNA]</scope>
    <source>
        <strain evidence="5 6">KACC 21253</strain>
    </source>
</reference>
<dbReference type="EMBL" id="JAPIUZ010000002">
    <property type="protein sequence ID" value="MCX2563354.1"/>
    <property type="molecule type" value="Genomic_DNA"/>
</dbReference>
<feature type="domain" description="Quercetin 2,3-dioxygenase C-terminal cupin" evidence="4">
    <location>
        <begin position="174"/>
        <end position="240"/>
    </location>
</feature>
<evidence type="ECO:0000256" key="2">
    <source>
        <dbReference type="RuleBase" id="RU003457"/>
    </source>
</evidence>
<organism evidence="5 6">
    <name type="scientific">Acetobacter thailandicus</name>
    <dbReference type="NCBI Taxonomy" id="1502842"/>
    <lineage>
        <taxon>Bacteria</taxon>
        <taxon>Pseudomonadati</taxon>
        <taxon>Pseudomonadota</taxon>
        <taxon>Alphaproteobacteria</taxon>
        <taxon>Acetobacterales</taxon>
        <taxon>Acetobacteraceae</taxon>
        <taxon>Acetobacter</taxon>
    </lineage>
</organism>
<sequence>MLKVRRAETLGQVTDGEAHLHCHFAFGAYNDPAHMHNGRLRVVNQVSLPAQAQYVAGPEKNVDIVTWVTQGSVTTQCEHFHAETINKGDIQVLCTATGCTGLSWKAGAEAAQLLQFWFLPDCKGGIPMQEIRNTSGYPDTTGFRIIASGFPDDDPEEEETIRDGAPAALLGSGRLLHTTLSASEGARYQTTPGRSLFLLVVSGTVTLEGTTLDAGDSAAISEQQELLIIAQSDASVLLADTAYDAS</sequence>
<dbReference type="Pfam" id="PF02678">
    <property type="entry name" value="Pirin"/>
    <property type="match status" value="1"/>
</dbReference>
<comment type="caution">
    <text evidence="5">The sequence shown here is derived from an EMBL/GenBank/DDBJ whole genome shotgun (WGS) entry which is preliminary data.</text>
</comment>
<evidence type="ECO:0000259" key="4">
    <source>
        <dbReference type="Pfam" id="PF17954"/>
    </source>
</evidence>
<feature type="domain" description="Pirin N-terminal" evidence="3">
    <location>
        <begin position="11"/>
        <end position="117"/>
    </location>
</feature>
<evidence type="ECO:0000256" key="1">
    <source>
        <dbReference type="ARBA" id="ARBA00008416"/>
    </source>
</evidence>
<evidence type="ECO:0000259" key="3">
    <source>
        <dbReference type="Pfam" id="PF02678"/>
    </source>
</evidence>
<protein>
    <submittedName>
        <fullName evidence="5">Pirin family protein</fullName>
    </submittedName>
</protein>
<gene>
    <name evidence="5" type="ORF">OQ497_05170</name>
</gene>
<dbReference type="SUPFAM" id="SSF51182">
    <property type="entry name" value="RmlC-like cupins"/>
    <property type="match status" value="1"/>
</dbReference>
<proteinExistence type="inferred from homology"/>
<dbReference type="InterPro" id="IPR003829">
    <property type="entry name" value="Pirin_N_dom"/>
</dbReference>
<dbReference type="InterPro" id="IPR012093">
    <property type="entry name" value="Pirin"/>
</dbReference>
<dbReference type="RefSeq" id="WP_173559083.1">
    <property type="nucleotide sequence ID" value="NZ_JAPIUZ010000002.1"/>
</dbReference>
<comment type="similarity">
    <text evidence="1 2">Belongs to the pirin family.</text>
</comment>
<dbReference type="Pfam" id="PF17954">
    <property type="entry name" value="Pirin_C_2"/>
    <property type="match status" value="1"/>
</dbReference>
<evidence type="ECO:0000313" key="6">
    <source>
        <dbReference type="Proteomes" id="UP001301152"/>
    </source>
</evidence>
<name>A0ABT3QDP2_9PROT</name>